<dbReference type="PANTHER" id="PTHR30461">
    <property type="entry name" value="DNA-INVERTASE FROM LAMBDOID PROPHAGE"/>
    <property type="match status" value="1"/>
</dbReference>
<dbReference type="InterPro" id="IPR006119">
    <property type="entry name" value="Resolv_N"/>
</dbReference>
<organism evidence="5 6">
    <name type="scientific">Nereida ignava</name>
    <dbReference type="NCBI Taxonomy" id="282199"/>
    <lineage>
        <taxon>Bacteria</taxon>
        <taxon>Pseudomonadati</taxon>
        <taxon>Pseudomonadota</taxon>
        <taxon>Alphaproteobacteria</taxon>
        <taxon>Rhodobacterales</taxon>
        <taxon>Roseobacteraceae</taxon>
        <taxon>Nereida</taxon>
    </lineage>
</organism>
<sequence>MTKIKAYSYLRISNDQQKVGDGIRRQMEASKIYADQHGYDLVETMSDIGISAFKGKNITEGALGVFIVAIDAGNIEAGSVLLVESLDRLSRDSVLIAFNQFTSILQKDIGIVTLIDNQHYTAESVSENIGQLFTSLGVMVRANEESVIKSKRISAAWQRKREDIGDRKLTRNVPAWLKVSADRQEIQIIEVKAATVRLIYDWSVDGQGLFTITRHLNENIDKYPPITTAKKWNQSFVAKILKNPAVYGMFQPHSRVNGKQEAVGNPIEDYFPAIISQDTFNLAQSRAKGRSVKGAGRKGEAFTNLFTGLIKCGTCGGSCLLRSKYSKAKGGYKYLRCTNSLEKAGCTAPAWRYDELEAAFVRFVREVKFADVFLGSDSGSKITKLEAHKATAITKITELHEKYNALAAQFETELPETLKAKLVVRSLQLEAEIEAQLSSPQFQCH</sequence>
<feature type="domain" description="Resolvase/invertase-type recombinase catalytic" evidence="3">
    <location>
        <begin position="5"/>
        <end position="164"/>
    </location>
</feature>
<keyword evidence="1" id="KW-0238">DNA-binding</keyword>
<evidence type="ECO:0000259" key="4">
    <source>
        <dbReference type="PROSITE" id="PS51737"/>
    </source>
</evidence>
<dbReference type="EMBL" id="CVQV01000009">
    <property type="protein sequence ID" value="CRK75859.1"/>
    <property type="molecule type" value="Genomic_DNA"/>
</dbReference>
<evidence type="ECO:0000313" key="5">
    <source>
        <dbReference type="EMBL" id="CRK75859.1"/>
    </source>
</evidence>
<dbReference type="InterPro" id="IPR036162">
    <property type="entry name" value="Resolvase-like_N_sf"/>
</dbReference>
<dbReference type="Pfam" id="PF07508">
    <property type="entry name" value="Recombinase"/>
    <property type="match status" value="1"/>
</dbReference>
<dbReference type="PROSITE" id="PS51737">
    <property type="entry name" value="RECOMBINASE_DNA_BIND"/>
    <property type="match status" value="1"/>
</dbReference>
<dbReference type="SMART" id="SM00857">
    <property type="entry name" value="Resolvase"/>
    <property type="match status" value="1"/>
</dbReference>
<evidence type="ECO:0008006" key="7">
    <source>
        <dbReference type="Google" id="ProtNLM"/>
    </source>
</evidence>
<evidence type="ECO:0000259" key="3">
    <source>
        <dbReference type="PROSITE" id="PS51736"/>
    </source>
</evidence>
<dbReference type="InterPro" id="IPR038109">
    <property type="entry name" value="DNA_bind_recomb_sf"/>
</dbReference>
<dbReference type="GO" id="GO:0003677">
    <property type="term" value="F:DNA binding"/>
    <property type="evidence" value="ECO:0007669"/>
    <property type="project" value="UniProtKB-KW"/>
</dbReference>
<evidence type="ECO:0000313" key="6">
    <source>
        <dbReference type="Proteomes" id="UP000048949"/>
    </source>
</evidence>
<dbReference type="GO" id="GO:0000150">
    <property type="term" value="F:DNA strand exchange activity"/>
    <property type="evidence" value="ECO:0007669"/>
    <property type="project" value="InterPro"/>
</dbReference>
<keyword evidence="6" id="KW-1185">Reference proteome</keyword>
<protein>
    <recommendedName>
        <fullName evidence="7">Recombinase family protein</fullName>
    </recommendedName>
</protein>
<dbReference type="AlphaFoldDB" id="A0A0U1NMY6"/>
<gene>
    <name evidence="5" type="ORF">NIG5292_01914</name>
</gene>
<reference evidence="5 6" key="1">
    <citation type="submission" date="2015-04" db="EMBL/GenBank/DDBJ databases">
        <authorList>
            <person name="Syromyatnikov M.Y."/>
            <person name="Popov V.N."/>
        </authorList>
    </citation>
    <scope>NUCLEOTIDE SEQUENCE [LARGE SCALE GENOMIC DNA]</scope>
    <source>
        <strain evidence="5 6">CECT 5292</strain>
    </source>
</reference>
<dbReference type="Pfam" id="PF13408">
    <property type="entry name" value="Zn_ribbon_recom"/>
    <property type="match status" value="1"/>
</dbReference>
<dbReference type="PROSITE" id="PS51736">
    <property type="entry name" value="RECOMBINASES_3"/>
    <property type="match status" value="1"/>
</dbReference>
<dbReference type="RefSeq" id="WP_048599270.1">
    <property type="nucleotide sequence ID" value="NZ_CVPC01000009.1"/>
</dbReference>
<dbReference type="Gene3D" id="3.40.50.1390">
    <property type="entry name" value="Resolvase, N-terminal catalytic domain"/>
    <property type="match status" value="1"/>
</dbReference>
<dbReference type="CDD" id="cd00338">
    <property type="entry name" value="Ser_Recombinase"/>
    <property type="match status" value="1"/>
</dbReference>
<proteinExistence type="predicted"/>
<dbReference type="Proteomes" id="UP000048949">
    <property type="component" value="Unassembled WGS sequence"/>
</dbReference>
<dbReference type="STRING" id="282199.GCA_001049735_01913"/>
<dbReference type="Pfam" id="PF00239">
    <property type="entry name" value="Resolvase"/>
    <property type="match status" value="1"/>
</dbReference>
<feature type="domain" description="Recombinase" evidence="4">
    <location>
        <begin position="175"/>
        <end position="293"/>
    </location>
</feature>
<name>A0A0U1NMY6_9RHOB</name>
<dbReference type="OrthoDB" id="9791494at2"/>
<evidence type="ECO:0000256" key="2">
    <source>
        <dbReference type="ARBA" id="ARBA00023172"/>
    </source>
</evidence>
<accession>A0A0U1NMY6</accession>
<dbReference type="InterPro" id="IPR011109">
    <property type="entry name" value="DNA_bind_recombinase_dom"/>
</dbReference>
<dbReference type="Gene3D" id="3.90.1750.20">
    <property type="entry name" value="Putative Large Serine Recombinase, Chain B, Domain 2"/>
    <property type="match status" value="1"/>
</dbReference>
<keyword evidence="2" id="KW-0233">DNA recombination</keyword>
<dbReference type="InterPro" id="IPR050639">
    <property type="entry name" value="SSR_resolvase"/>
</dbReference>
<dbReference type="PANTHER" id="PTHR30461:SF2">
    <property type="entry name" value="SERINE RECOMBINASE PINE-RELATED"/>
    <property type="match status" value="1"/>
</dbReference>
<dbReference type="InterPro" id="IPR025827">
    <property type="entry name" value="Zn_ribbon_recom_dom"/>
</dbReference>
<evidence type="ECO:0000256" key="1">
    <source>
        <dbReference type="ARBA" id="ARBA00023125"/>
    </source>
</evidence>
<dbReference type="SUPFAM" id="SSF53041">
    <property type="entry name" value="Resolvase-like"/>
    <property type="match status" value="1"/>
</dbReference>